<organism evidence="1 2">
    <name type="scientific">Pedobacter frigoris</name>
    <dbReference type="NCBI Taxonomy" id="2571272"/>
    <lineage>
        <taxon>Bacteria</taxon>
        <taxon>Pseudomonadati</taxon>
        <taxon>Bacteroidota</taxon>
        <taxon>Sphingobacteriia</taxon>
        <taxon>Sphingobacteriales</taxon>
        <taxon>Sphingobacteriaceae</taxon>
        <taxon>Pedobacter</taxon>
    </lineage>
</organism>
<gene>
    <name evidence="1" type="ORF">FA047_04455</name>
</gene>
<dbReference type="OrthoDB" id="943693at2"/>
<reference evidence="1 2" key="1">
    <citation type="submission" date="2019-04" db="EMBL/GenBank/DDBJ databases">
        <title>Pedobacter sp. RP-3-15 sp. nov., isolated from Arctic soil.</title>
        <authorList>
            <person name="Dahal R.H."/>
            <person name="Kim D.-U."/>
        </authorList>
    </citation>
    <scope>NUCLEOTIDE SEQUENCE [LARGE SCALE GENOMIC DNA]</scope>
    <source>
        <strain evidence="1 2">RP-3-15</strain>
    </source>
</reference>
<dbReference type="Proteomes" id="UP000307244">
    <property type="component" value="Unassembled WGS sequence"/>
</dbReference>
<dbReference type="AlphaFoldDB" id="A0A4U1CN60"/>
<proteinExistence type="predicted"/>
<evidence type="ECO:0000313" key="2">
    <source>
        <dbReference type="Proteomes" id="UP000307244"/>
    </source>
</evidence>
<keyword evidence="2" id="KW-1185">Reference proteome</keyword>
<evidence type="ECO:0000313" key="1">
    <source>
        <dbReference type="EMBL" id="TKC09351.1"/>
    </source>
</evidence>
<accession>A0A4U1CN60</accession>
<sequence length="266" mass="30489">MGIAALWKQEVIDCLRAQGFHFEGTSAEKHTLIRFNSVVLNLVSLENDSSPHKFIELQDNYKGKGIDCFNLWEDIWVTRKDQVLGRIAAVIGVNRRIHARKTEIVAVTQQQADEFLIANHLQESAKAKYRFGLRENNRLVAVVTFSNLRYMKNGVEGYRSAELIRFATLAGYTVIGGFSKLLKHFIKEYGPHDVMSYSDRDWSLGKAYECAGFKLKEITPPATILLNVNTLERFFPHRVSDEELCSDEYIQIFNTGNLKYLLYLQS</sequence>
<dbReference type="EMBL" id="SWBQ01000001">
    <property type="protein sequence ID" value="TKC09351.1"/>
    <property type="molecule type" value="Genomic_DNA"/>
</dbReference>
<comment type="caution">
    <text evidence="1">The sequence shown here is derived from an EMBL/GenBank/DDBJ whole genome shotgun (WGS) entry which is preliminary data.</text>
</comment>
<protein>
    <submittedName>
        <fullName evidence="1">Uncharacterized protein</fullName>
    </submittedName>
</protein>
<name>A0A4U1CN60_9SPHI</name>